<dbReference type="EMBL" id="NRSG01000034">
    <property type="protein sequence ID" value="MBK1657987.1"/>
    <property type="molecule type" value="Genomic_DNA"/>
</dbReference>
<accession>A0ABS1CU41</accession>
<proteinExistence type="predicted"/>
<gene>
    <name evidence="6" type="ORF">CKO45_07055</name>
</gene>
<evidence type="ECO:0000256" key="2">
    <source>
        <dbReference type="ARBA" id="ARBA00022963"/>
    </source>
</evidence>
<feature type="active site" description="Nucleophile" evidence="4">
    <location>
        <position position="37"/>
    </location>
</feature>
<keyword evidence="3 4" id="KW-0443">Lipid metabolism</keyword>
<feature type="short sequence motif" description="GXSXG" evidence="4">
    <location>
        <begin position="35"/>
        <end position="39"/>
    </location>
</feature>
<protein>
    <submittedName>
        <fullName evidence="6">Alpha/beta hydrolase</fullName>
    </submittedName>
</protein>
<dbReference type="InterPro" id="IPR016035">
    <property type="entry name" value="Acyl_Trfase/lysoPLipase"/>
</dbReference>
<dbReference type="PROSITE" id="PS51635">
    <property type="entry name" value="PNPLA"/>
    <property type="match status" value="1"/>
</dbReference>
<dbReference type="Pfam" id="PF01734">
    <property type="entry name" value="Patatin"/>
    <property type="match status" value="1"/>
</dbReference>
<evidence type="ECO:0000259" key="5">
    <source>
        <dbReference type="PROSITE" id="PS51635"/>
    </source>
</evidence>
<dbReference type="GO" id="GO:0016787">
    <property type="term" value="F:hydrolase activity"/>
    <property type="evidence" value="ECO:0007669"/>
    <property type="project" value="UniProtKB-KW"/>
</dbReference>
<feature type="short sequence motif" description="GXGXXG" evidence="4">
    <location>
        <begin position="7"/>
        <end position="12"/>
    </location>
</feature>
<reference evidence="6 7" key="1">
    <citation type="journal article" date="2020" name="Microorganisms">
        <title>Osmotic Adaptation and Compatible Solute Biosynthesis of Phototrophic Bacteria as Revealed from Genome Analyses.</title>
        <authorList>
            <person name="Imhoff J.F."/>
            <person name="Rahn T."/>
            <person name="Kunzel S."/>
            <person name="Keller A."/>
            <person name="Neulinger S.C."/>
        </authorList>
    </citation>
    <scope>NUCLEOTIDE SEQUENCE [LARGE SCALE GENOMIC DNA]</scope>
    <source>
        <strain evidence="6 7">DSM 15382</strain>
    </source>
</reference>
<dbReference type="SUPFAM" id="SSF52151">
    <property type="entry name" value="FabD/lysophospholipase-like"/>
    <property type="match status" value="1"/>
</dbReference>
<feature type="active site" description="Proton acceptor" evidence="4">
    <location>
        <position position="192"/>
    </location>
</feature>
<keyword evidence="1 4" id="KW-0378">Hydrolase</keyword>
<evidence type="ECO:0000313" key="6">
    <source>
        <dbReference type="EMBL" id="MBK1657987.1"/>
    </source>
</evidence>
<evidence type="ECO:0000256" key="4">
    <source>
        <dbReference type="PROSITE-ProRule" id="PRU01161"/>
    </source>
</evidence>
<organism evidence="6 7">
    <name type="scientific">Paracraurococcus ruber</name>
    <dbReference type="NCBI Taxonomy" id="77675"/>
    <lineage>
        <taxon>Bacteria</taxon>
        <taxon>Pseudomonadati</taxon>
        <taxon>Pseudomonadota</taxon>
        <taxon>Alphaproteobacteria</taxon>
        <taxon>Acetobacterales</taxon>
        <taxon>Roseomonadaceae</taxon>
        <taxon>Paracraurococcus</taxon>
    </lineage>
</organism>
<evidence type="ECO:0000313" key="7">
    <source>
        <dbReference type="Proteomes" id="UP000697995"/>
    </source>
</evidence>
<dbReference type="Gene3D" id="3.40.1090.10">
    <property type="entry name" value="Cytosolic phospholipase A2 catalytic domain"/>
    <property type="match status" value="2"/>
</dbReference>
<name>A0ABS1CU41_9PROT</name>
<dbReference type="PANTHER" id="PTHR14226">
    <property type="entry name" value="NEUROPATHY TARGET ESTERASE/SWISS CHEESE D.MELANOGASTER"/>
    <property type="match status" value="1"/>
</dbReference>
<evidence type="ECO:0000256" key="1">
    <source>
        <dbReference type="ARBA" id="ARBA00022801"/>
    </source>
</evidence>
<evidence type="ECO:0000256" key="3">
    <source>
        <dbReference type="ARBA" id="ARBA00023098"/>
    </source>
</evidence>
<dbReference type="InterPro" id="IPR002641">
    <property type="entry name" value="PNPLA_dom"/>
</dbReference>
<comment type="caution">
    <text evidence="6">The sequence shown here is derived from an EMBL/GenBank/DDBJ whole genome shotgun (WGS) entry which is preliminary data.</text>
</comment>
<feature type="short sequence motif" description="DGA/G" evidence="4">
    <location>
        <begin position="192"/>
        <end position="194"/>
    </location>
</feature>
<dbReference type="InterPro" id="IPR050301">
    <property type="entry name" value="NTE"/>
</dbReference>
<sequence length="334" mass="37971">MNLALQGGGTHGAFTWGVLERLLEDERLVFDGVSGTSAGAINAAIFVQGLAEGGREGARRALDKLWRAVAFNLAASPLRNSPIEKAIWGYDLTYSFAYQTFETLSRVFSPYQLNPFPIEFNPLRQVIAENLDEARLKRDPKAIRLFISATNVRTGKPRVFTRTEVNTDVILASACLPNVFKAVEIDGEAFWDGGYLGNPAIWPLYYERGAPDILLVQINVVDRRELPTTPSDIMNRLNEISFNASLMAEMRAIDFVQRLLDGGRLEQPRYRRIFLHCVEDEERMRQFKLSTKLNGDWDFLQTLRRYGREAADRFLAEHFDAIGRESTLDIQRYL</sequence>
<keyword evidence="2 4" id="KW-0442">Lipid degradation</keyword>
<dbReference type="PANTHER" id="PTHR14226:SF78">
    <property type="entry name" value="SLR0060 PROTEIN"/>
    <property type="match status" value="1"/>
</dbReference>
<keyword evidence="7" id="KW-1185">Reference proteome</keyword>
<feature type="domain" description="PNPLA" evidence="5">
    <location>
        <begin position="3"/>
        <end position="205"/>
    </location>
</feature>
<dbReference type="Proteomes" id="UP000697995">
    <property type="component" value="Unassembled WGS sequence"/>
</dbReference>